<dbReference type="InterPro" id="IPR008972">
    <property type="entry name" value="Cupredoxin"/>
</dbReference>
<comment type="caution">
    <text evidence="4">The sequence shown here is derived from an EMBL/GenBank/DDBJ whole genome shotgun (WGS) entry which is preliminary data.</text>
</comment>
<proteinExistence type="inferred from homology"/>
<protein>
    <recommendedName>
        <fullName evidence="3">Plastocyanin-like domain-containing protein</fullName>
    </recommendedName>
</protein>
<dbReference type="Proteomes" id="UP001188597">
    <property type="component" value="Unassembled WGS sequence"/>
</dbReference>
<gene>
    <name evidence="4" type="ORF">RJ639_027914</name>
</gene>
<evidence type="ECO:0000259" key="3">
    <source>
        <dbReference type="Pfam" id="PF07732"/>
    </source>
</evidence>
<dbReference type="SUPFAM" id="SSF49503">
    <property type="entry name" value="Cupredoxins"/>
    <property type="match status" value="1"/>
</dbReference>
<dbReference type="AlphaFoldDB" id="A0AA89BEI1"/>
<reference evidence="4" key="1">
    <citation type="submission" date="2022-12" db="EMBL/GenBank/DDBJ databases">
        <title>Draft genome assemblies for two species of Escallonia (Escalloniales).</title>
        <authorList>
            <person name="Chanderbali A."/>
            <person name="Dervinis C."/>
            <person name="Anghel I."/>
            <person name="Soltis D."/>
            <person name="Soltis P."/>
            <person name="Zapata F."/>
        </authorList>
    </citation>
    <scope>NUCLEOTIDE SEQUENCE</scope>
    <source>
        <strain evidence="4">UCBG64.0493</strain>
        <tissue evidence="4">Leaf</tissue>
    </source>
</reference>
<keyword evidence="5" id="KW-1185">Reference proteome</keyword>
<dbReference type="Gene3D" id="2.60.40.420">
    <property type="entry name" value="Cupredoxins - blue copper proteins"/>
    <property type="match status" value="1"/>
</dbReference>
<feature type="domain" description="Plastocyanin-like" evidence="3">
    <location>
        <begin position="34"/>
        <end position="71"/>
    </location>
</feature>
<organism evidence="4 5">
    <name type="scientific">Escallonia herrerae</name>
    <dbReference type="NCBI Taxonomy" id="1293975"/>
    <lineage>
        <taxon>Eukaryota</taxon>
        <taxon>Viridiplantae</taxon>
        <taxon>Streptophyta</taxon>
        <taxon>Embryophyta</taxon>
        <taxon>Tracheophyta</taxon>
        <taxon>Spermatophyta</taxon>
        <taxon>Magnoliopsida</taxon>
        <taxon>eudicotyledons</taxon>
        <taxon>Gunneridae</taxon>
        <taxon>Pentapetalae</taxon>
        <taxon>asterids</taxon>
        <taxon>campanulids</taxon>
        <taxon>Escalloniales</taxon>
        <taxon>Escalloniaceae</taxon>
        <taxon>Escallonia</taxon>
    </lineage>
</organism>
<evidence type="ECO:0000256" key="1">
    <source>
        <dbReference type="ARBA" id="ARBA00010609"/>
    </source>
</evidence>
<keyword evidence="2" id="KW-0732">Signal</keyword>
<dbReference type="Pfam" id="PF07732">
    <property type="entry name" value="Cu-oxidase_3"/>
    <property type="match status" value="1"/>
</dbReference>
<evidence type="ECO:0000256" key="2">
    <source>
        <dbReference type="SAM" id="SignalP"/>
    </source>
</evidence>
<evidence type="ECO:0000313" key="4">
    <source>
        <dbReference type="EMBL" id="KAK3039210.1"/>
    </source>
</evidence>
<dbReference type="GO" id="GO:0005507">
    <property type="term" value="F:copper ion binding"/>
    <property type="evidence" value="ECO:0007669"/>
    <property type="project" value="InterPro"/>
</dbReference>
<feature type="signal peptide" evidence="2">
    <location>
        <begin position="1"/>
        <end position="26"/>
    </location>
</feature>
<evidence type="ECO:0000313" key="5">
    <source>
        <dbReference type="Proteomes" id="UP001188597"/>
    </source>
</evidence>
<comment type="similarity">
    <text evidence="1">Belongs to the multicopper oxidase family.</text>
</comment>
<sequence length="71" mass="8077">MAMFGDTSWLTYCAVLFPVLIAMAKADDIFLEWHVITINGTFLGPLINITTNDNVRVIVFNDIDEPQLMTW</sequence>
<dbReference type="InterPro" id="IPR011707">
    <property type="entry name" value="Cu-oxidase-like_N"/>
</dbReference>
<name>A0AA89BEI1_9ASTE</name>
<dbReference type="EMBL" id="JAVXUP010000080">
    <property type="protein sequence ID" value="KAK3039210.1"/>
    <property type="molecule type" value="Genomic_DNA"/>
</dbReference>
<accession>A0AA89BEI1</accession>
<feature type="chain" id="PRO_5041688515" description="Plastocyanin-like domain-containing protein" evidence="2">
    <location>
        <begin position="27"/>
        <end position="71"/>
    </location>
</feature>